<feature type="domain" description="CUB" evidence="6">
    <location>
        <begin position="115"/>
        <end position="228"/>
    </location>
</feature>
<evidence type="ECO:0000256" key="5">
    <source>
        <dbReference type="SAM" id="Phobius"/>
    </source>
</evidence>
<comment type="caution">
    <text evidence="3">Lacks conserved residue(s) required for the propagation of feature annotation.</text>
</comment>
<accession>A0A8W8NA55</accession>
<dbReference type="SMART" id="SM00042">
    <property type="entry name" value="CUB"/>
    <property type="match status" value="5"/>
</dbReference>
<dbReference type="CDD" id="cd00041">
    <property type="entry name" value="CUB"/>
    <property type="match status" value="5"/>
</dbReference>
<keyword evidence="5" id="KW-0812">Transmembrane</keyword>
<dbReference type="EnsemblMetazoa" id="G5298.1">
    <property type="protein sequence ID" value="G5298.1:cds"/>
    <property type="gene ID" value="G5298"/>
</dbReference>
<dbReference type="PANTHER" id="PTHR24251:SF37">
    <property type="entry name" value="CUB DOMAIN-CONTAINING PROTEIN"/>
    <property type="match status" value="1"/>
</dbReference>
<keyword evidence="5" id="KW-0472">Membrane</keyword>
<evidence type="ECO:0000256" key="2">
    <source>
        <dbReference type="ARBA" id="ARBA00023157"/>
    </source>
</evidence>
<dbReference type="InterPro" id="IPR000859">
    <property type="entry name" value="CUB_dom"/>
</dbReference>
<dbReference type="InterPro" id="IPR035914">
    <property type="entry name" value="Sperma_CUB_dom_sf"/>
</dbReference>
<dbReference type="Pfam" id="PF00431">
    <property type="entry name" value="CUB"/>
    <property type="match status" value="5"/>
</dbReference>
<feature type="domain" description="CUB" evidence="6">
    <location>
        <begin position="230"/>
        <end position="347"/>
    </location>
</feature>
<feature type="domain" description="CUB" evidence="6">
    <location>
        <begin position="1"/>
        <end position="112"/>
    </location>
</feature>
<evidence type="ECO:0000256" key="4">
    <source>
        <dbReference type="SAM" id="MobiDB-lite"/>
    </source>
</evidence>
<evidence type="ECO:0000256" key="3">
    <source>
        <dbReference type="PROSITE-ProRule" id="PRU00059"/>
    </source>
</evidence>
<feature type="region of interest" description="Disordered" evidence="4">
    <location>
        <begin position="581"/>
        <end position="620"/>
    </location>
</feature>
<reference evidence="7" key="1">
    <citation type="submission" date="2022-08" db="UniProtKB">
        <authorList>
            <consortium name="EnsemblMetazoa"/>
        </authorList>
    </citation>
    <scope>IDENTIFICATION</scope>
    <source>
        <strain evidence="7">05x7-T-G4-1.051#20</strain>
    </source>
</reference>
<protein>
    <recommendedName>
        <fullName evidence="6">CUB domain-containing protein</fullName>
    </recommendedName>
</protein>
<organism evidence="7 8">
    <name type="scientific">Magallana gigas</name>
    <name type="common">Pacific oyster</name>
    <name type="synonym">Crassostrea gigas</name>
    <dbReference type="NCBI Taxonomy" id="29159"/>
    <lineage>
        <taxon>Eukaryota</taxon>
        <taxon>Metazoa</taxon>
        <taxon>Spiralia</taxon>
        <taxon>Lophotrochozoa</taxon>
        <taxon>Mollusca</taxon>
        <taxon>Bivalvia</taxon>
        <taxon>Autobranchia</taxon>
        <taxon>Pteriomorphia</taxon>
        <taxon>Ostreida</taxon>
        <taxon>Ostreoidea</taxon>
        <taxon>Ostreidae</taxon>
        <taxon>Magallana</taxon>
    </lineage>
</organism>
<feature type="transmembrane region" description="Helical" evidence="5">
    <location>
        <begin position="626"/>
        <end position="648"/>
    </location>
</feature>
<keyword evidence="5" id="KW-1133">Transmembrane helix</keyword>
<keyword evidence="2 3" id="KW-1015">Disulfide bond</keyword>
<sequence>MAGNGLIQSEGYPVNYGNNLNCSWTIRASAMEQVILTFSDVMLEDCEFCNCDYVQVLDGPDPSSPVIGTYCGENRRPFSVMSSGEALTVVFVTDASNEEGGLTGFRANYTSITKCGGNYATMNGTITSPADVNNMYPNNADCVYQITVPAMYTIFLKVDRLILQDKSMETGCSDFLEVKETAMGTDLGKYCGEMDRFSVMTSQNTMWLRFFSDNTTTSQGFTVLWDVIENTRYYTNPTGMISSPSFGGMYPFNANITYTITLPAFKQVFLKFSVFDLEPAVVQDVASMPGQNCADLLEIYDSSGRLESYCGLRNPFSILSMNNSITLMFKSNLAINRRGFVAEYETIERNTVFTDYNGLITPPQYQGMYAHNLDSNYTITRPQNEPILLSILNFEVQEPVNGTCLDYLQIGTETICGEQNPKTYIFYGSTSFRFKSDFFLSGAGFQAQYDVCNTTIMEDSGVLRSPGYPAVTYDNITCIYSLRQSQHRTFDIDFTKFDLPPKVNGMCDNYVKITDPHSGDIEVATMEGGQMMKDTMLCGNRAPFNVTVQAREIRITYVSASGNNTIGFNLNFNITDIPTTTTPTTTTTTGIMTNRPTTSTTQAPPTSSTPGEGGPGTKDNTTSASLPIIIAIIVVSVLLFTVAVICIAKSKSSKNDSENLKILSVRRTRQSCAVLNPSYESNEELNRGELK</sequence>
<feature type="disulfide bond" evidence="3">
    <location>
        <begin position="115"/>
        <end position="142"/>
    </location>
</feature>
<feature type="compositionally biased region" description="Low complexity" evidence="4">
    <location>
        <begin position="581"/>
        <end position="610"/>
    </location>
</feature>
<evidence type="ECO:0000313" key="8">
    <source>
        <dbReference type="Proteomes" id="UP000005408"/>
    </source>
</evidence>
<dbReference type="Proteomes" id="UP000005408">
    <property type="component" value="Unassembled WGS sequence"/>
</dbReference>
<proteinExistence type="predicted"/>
<evidence type="ECO:0000313" key="7">
    <source>
        <dbReference type="EnsemblMetazoa" id="G5298.1:cds"/>
    </source>
</evidence>
<evidence type="ECO:0000256" key="1">
    <source>
        <dbReference type="ARBA" id="ARBA00022737"/>
    </source>
</evidence>
<keyword evidence="1" id="KW-0677">Repeat</keyword>
<name>A0A8W8NA55_MAGGI</name>
<dbReference type="SUPFAM" id="SSF49854">
    <property type="entry name" value="Spermadhesin, CUB domain"/>
    <property type="match status" value="5"/>
</dbReference>
<keyword evidence="8" id="KW-1185">Reference proteome</keyword>
<dbReference type="PANTHER" id="PTHR24251">
    <property type="entry name" value="OVOCHYMASE-RELATED"/>
    <property type="match status" value="1"/>
</dbReference>
<dbReference type="PROSITE" id="PS01180">
    <property type="entry name" value="CUB"/>
    <property type="match status" value="4"/>
</dbReference>
<feature type="domain" description="CUB" evidence="6">
    <location>
        <begin position="452"/>
        <end position="575"/>
    </location>
</feature>
<evidence type="ECO:0000259" key="6">
    <source>
        <dbReference type="PROSITE" id="PS01180"/>
    </source>
</evidence>
<dbReference type="FunFam" id="2.60.120.290:FF:000005">
    <property type="entry name" value="Procollagen C-endopeptidase enhancer 1"/>
    <property type="match status" value="2"/>
</dbReference>
<dbReference type="AlphaFoldDB" id="A0A8W8NA55"/>
<dbReference type="Gene3D" id="2.60.120.290">
    <property type="entry name" value="Spermadhesin, CUB domain"/>
    <property type="match status" value="5"/>
</dbReference>